<evidence type="ECO:0000313" key="2">
    <source>
        <dbReference type="Proteomes" id="UP000268093"/>
    </source>
</evidence>
<sequence length="362" mass="40157">MDIFAPRSDMTGQAISMAYCGVILLICSIKCSFKYSRLRLGISLGTLCTLFLAVGNGSRTWMGIQAEGWFWGVHELINAALLNGVVILLLSVGNNFYLKVDEKKPALWKLSVLLLLIFDVFTILEIIPVFAWQWHNPDLVIYIVHQIFTLLTIFFPVLYVYIPMVRRSTEGLDVANPSTMATGVWYLIANGLVATVFFSVFAYYWSRPDRIFSPTAVAWSCCIEATVGLIIALPPFPPFLWLLKIWVKERITARLSVQGGDSSDYTPSRRRSSAMTLGGSDVYPDFLVPGLDPSMCQLAIPVPPLPVIVRDMEDTSEDGRPPSSGLEGRLSWGGSTVTSIEQQRQEAEGNPSMTVLPDDSSK</sequence>
<organism evidence="1 2">
    <name type="scientific">Jimgerdemannia flammicorona</name>
    <dbReference type="NCBI Taxonomy" id="994334"/>
    <lineage>
        <taxon>Eukaryota</taxon>
        <taxon>Fungi</taxon>
        <taxon>Fungi incertae sedis</taxon>
        <taxon>Mucoromycota</taxon>
        <taxon>Mucoromycotina</taxon>
        <taxon>Endogonomycetes</taxon>
        <taxon>Endogonales</taxon>
        <taxon>Endogonaceae</taxon>
        <taxon>Jimgerdemannia</taxon>
    </lineage>
</organism>
<dbReference type="EMBL" id="RBNI01014526">
    <property type="protein sequence ID" value="RUP20639.1"/>
    <property type="molecule type" value="Genomic_DNA"/>
</dbReference>
<evidence type="ECO:0000313" key="1">
    <source>
        <dbReference type="EMBL" id="RUP20639.1"/>
    </source>
</evidence>
<reference evidence="1 2" key="1">
    <citation type="journal article" date="2018" name="New Phytol.">
        <title>Phylogenomics of Endogonaceae and evolution of mycorrhizas within Mucoromycota.</title>
        <authorList>
            <person name="Chang Y."/>
            <person name="Desiro A."/>
            <person name="Na H."/>
            <person name="Sandor L."/>
            <person name="Lipzen A."/>
            <person name="Clum A."/>
            <person name="Barry K."/>
            <person name="Grigoriev I.V."/>
            <person name="Martin F.M."/>
            <person name="Stajich J.E."/>
            <person name="Smith M.E."/>
            <person name="Bonito G."/>
            <person name="Spatafora J.W."/>
        </authorList>
    </citation>
    <scope>NUCLEOTIDE SEQUENCE [LARGE SCALE GENOMIC DNA]</scope>
    <source>
        <strain evidence="1 2">GMNB39</strain>
    </source>
</reference>
<name>A0A433BAC6_9FUNG</name>
<dbReference type="OrthoDB" id="2400579at2759"/>
<keyword evidence="2" id="KW-1185">Reference proteome</keyword>
<comment type="caution">
    <text evidence="1">The sequence shown here is derived from an EMBL/GenBank/DDBJ whole genome shotgun (WGS) entry which is preliminary data.</text>
</comment>
<dbReference type="Proteomes" id="UP000268093">
    <property type="component" value="Unassembled WGS sequence"/>
</dbReference>
<gene>
    <name evidence="1" type="ORF">BC936DRAFT_139232</name>
</gene>
<proteinExistence type="predicted"/>
<protein>
    <submittedName>
        <fullName evidence="1">Uncharacterized protein</fullName>
    </submittedName>
</protein>
<accession>A0A433BAC6</accession>
<dbReference type="AlphaFoldDB" id="A0A433BAC6"/>